<organism evidence="2 3">
    <name type="scientific">Devosia honganensis</name>
    <dbReference type="NCBI Taxonomy" id="1610527"/>
    <lineage>
        <taxon>Bacteria</taxon>
        <taxon>Pseudomonadati</taxon>
        <taxon>Pseudomonadota</taxon>
        <taxon>Alphaproteobacteria</taxon>
        <taxon>Hyphomicrobiales</taxon>
        <taxon>Devosiaceae</taxon>
        <taxon>Devosia</taxon>
    </lineage>
</organism>
<gene>
    <name evidence="2" type="ORF">ACFOOL_00010</name>
</gene>
<dbReference type="EMBL" id="JBHRYD010000001">
    <property type="protein sequence ID" value="MFC3703133.1"/>
    <property type="molecule type" value="Genomic_DNA"/>
</dbReference>
<dbReference type="Proteomes" id="UP001595613">
    <property type="component" value="Unassembled WGS sequence"/>
</dbReference>
<keyword evidence="1" id="KW-0732">Signal</keyword>
<accession>A0ABV7WV14</accession>
<evidence type="ECO:0000256" key="1">
    <source>
        <dbReference type="SAM" id="SignalP"/>
    </source>
</evidence>
<dbReference type="RefSeq" id="WP_380093731.1">
    <property type="nucleotide sequence ID" value="NZ_JBHRYD010000001.1"/>
</dbReference>
<protein>
    <submittedName>
        <fullName evidence="2">Uncharacterized protein</fullName>
    </submittedName>
</protein>
<comment type="caution">
    <text evidence="2">The sequence shown here is derived from an EMBL/GenBank/DDBJ whole genome shotgun (WGS) entry which is preliminary data.</text>
</comment>
<proteinExistence type="predicted"/>
<evidence type="ECO:0000313" key="3">
    <source>
        <dbReference type="Proteomes" id="UP001595613"/>
    </source>
</evidence>
<sequence>MKKLVLASALFSATMLSIPAAFASGMFPPYFPPYTPPPPPPPTVDLPSCDTLCDPLRDDIRQKLEGFQKAINMIVDVDDATDIVQTAVNAGNLVNLDSVVFTLGTVDQYADVSQFAFNLIDGGKGSTFQNLEQAATNVVNSITGTTAWNIKQEVKDHQVALNTILGGSGGYDADLDGALEDAMTQSAVNASNLVDIDKLKNDIVQTSTNSQTAINTAVFQSQPIYYGPYPAGYIDADVWDLGQSATNVTNNVSVGDIDLSGACACDFEVSQYADAGQLAKNYLSTFGDVNNIIQSATNVANSISLPSTNGD</sequence>
<feature type="chain" id="PRO_5047499747" evidence="1">
    <location>
        <begin position="24"/>
        <end position="311"/>
    </location>
</feature>
<evidence type="ECO:0000313" key="2">
    <source>
        <dbReference type="EMBL" id="MFC3703133.1"/>
    </source>
</evidence>
<reference evidence="3" key="1">
    <citation type="journal article" date="2019" name="Int. J. Syst. Evol. Microbiol.">
        <title>The Global Catalogue of Microorganisms (GCM) 10K type strain sequencing project: providing services to taxonomists for standard genome sequencing and annotation.</title>
        <authorList>
            <consortium name="The Broad Institute Genomics Platform"/>
            <consortium name="The Broad Institute Genome Sequencing Center for Infectious Disease"/>
            <person name="Wu L."/>
            <person name="Ma J."/>
        </authorList>
    </citation>
    <scope>NUCLEOTIDE SEQUENCE [LARGE SCALE GENOMIC DNA]</scope>
    <source>
        <strain evidence="3">KCTC 42281</strain>
    </source>
</reference>
<name>A0ABV7WV14_9HYPH</name>
<keyword evidence="3" id="KW-1185">Reference proteome</keyword>
<feature type="signal peptide" evidence="1">
    <location>
        <begin position="1"/>
        <end position="23"/>
    </location>
</feature>